<evidence type="ECO:0000256" key="2">
    <source>
        <dbReference type="SAM" id="Phobius"/>
    </source>
</evidence>
<evidence type="ECO:0000256" key="1">
    <source>
        <dbReference type="SAM" id="MobiDB-lite"/>
    </source>
</evidence>
<feature type="region of interest" description="Disordered" evidence="1">
    <location>
        <begin position="107"/>
        <end position="127"/>
    </location>
</feature>
<gene>
    <name evidence="3" type="ORF">PMAYCL1PPCAC_18961</name>
</gene>
<protein>
    <submittedName>
        <fullName evidence="3">Uncharacterized protein</fullName>
    </submittedName>
</protein>
<dbReference type="AlphaFoldDB" id="A0AAN5I2M2"/>
<feature type="non-terminal residue" evidence="3">
    <location>
        <position position="1"/>
    </location>
</feature>
<keyword evidence="2" id="KW-1133">Transmembrane helix</keyword>
<name>A0AAN5I2M2_9BILA</name>
<dbReference type="EMBL" id="BTRK01000004">
    <property type="protein sequence ID" value="GMR48766.1"/>
    <property type="molecule type" value="Genomic_DNA"/>
</dbReference>
<dbReference type="Proteomes" id="UP001328107">
    <property type="component" value="Unassembled WGS sequence"/>
</dbReference>
<sequence length="127" mass="13998">IKGCALPLSLSTRPIHFLPVFTAQFFELFRVLLSFSSSQILHMVISSTLPFEDDVIHGPWWQLVVVVIGLLSMLVIIIAIACILTRGCKEDSNPKRYPVLVPLLPPLDPSTSHDTTIETTADTGEAK</sequence>
<comment type="caution">
    <text evidence="3">The sequence shown here is derived from an EMBL/GenBank/DDBJ whole genome shotgun (WGS) entry which is preliminary data.</text>
</comment>
<evidence type="ECO:0000313" key="4">
    <source>
        <dbReference type="Proteomes" id="UP001328107"/>
    </source>
</evidence>
<feature type="compositionally biased region" description="Polar residues" evidence="1">
    <location>
        <begin position="109"/>
        <end position="127"/>
    </location>
</feature>
<organism evidence="3 4">
    <name type="scientific">Pristionchus mayeri</name>
    <dbReference type="NCBI Taxonomy" id="1317129"/>
    <lineage>
        <taxon>Eukaryota</taxon>
        <taxon>Metazoa</taxon>
        <taxon>Ecdysozoa</taxon>
        <taxon>Nematoda</taxon>
        <taxon>Chromadorea</taxon>
        <taxon>Rhabditida</taxon>
        <taxon>Rhabditina</taxon>
        <taxon>Diplogasteromorpha</taxon>
        <taxon>Diplogasteroidea</taxon>
        <taxon>Neodiplogasteridae</taxon>
        <taxon>Pristionchus</taxon>
    </lineage>
</organism>
<evidence type="ECO:0000313" key="3">
    <source>
        <dbReference type="EMBL" id="GMR48766.1"/>
    </source>
</evidence>
<feature type="transmembrane region" description="Helical" evidence="2">
    <location>
        <begin position="60"/>
        <end position="85"/>
    </location>
</feature>
<keyword evidence="4" id="KW-1185">Reference proteome</keyword>
<proteinExistence type="predicted"/>
<keyword evidence="2" id="KW-0472">Membrane</keyword>
<keyword evidence="2" id="KW-0812">Transmembrane</keyword>
<reference evidence="4" key="1">
    <citation type="submission" date="2022-10" db="EMBL/GenBank/DDBJ databases">
        <title>Genome assembly of Pristionchus species.</title>
        <authorList>
            <person name="Yoshida K."/>
            <person name="Sommer R.J."/>
        </authorList>
    </citation>
    <scope>NUCLEOTIDE SEQUENCE [LARGE SCALE GENOMIC DNA]</scope>
    <source>
        <strain evidence="4">RS5460</strain>
    </source>
</reference>
<accession>A0AAN5I2M2</accession>